<sequence length="103" mass="11262">MTFPFPLFQVIKLATLDFEVSLSSFVSSCDPHLPILPSTSSCPFFFFSNPLPTPVLYQLILDLVTSVCLCPPVSLSILTLVFVIQARSGFCHPLACPLHCLSS</sequence>
<reference evidence="1" key="1">
    <citation type="submission" date="2021-01" db="EMBL/GenBank/DDBJ databases">
        <authorList>
            <person name="Corre E."/>
            <person name="Pelletier E."/>
            <person name="Niang G."/>
            <person name="Scheremetjew M."/>
            <person name="Finn R."/>
            <person name="Kale V."/>
            <person name="Holt S."/>
            <person name="Cochrane G."/>
            <person name="Meng A."/>
            <person name="Brown T."/>
            <person name="Cohen L."/>
        </authorList>
    </citation>
    <scope>NUCLEOTIDE SEQUENCE</scope>
    <source>
        <strain evidence="1">CCMP325</strain>
    </source>
</reference>
<accession>A0A7S0EB41</accession>
<gene>
    <name evidence="1" type="ORF">HPHI1048_LOCUS6542</name>
</gene>
<protein>
    <submittedName>
        <fullName evidence="1">Uncharacterized protein</fullName>
    </submittedName>
</protein>
<dbReference type="EMBL" id="HBEO01009356">
    <property type="protein sequence ID" value="CAD8476847.1"/>
    <property type="molecule type" value="Transcribed_RNA"/>
</dbReference>
<organism evidence="1">
    <name type="scientific">Hanusia phi</name>
    <dbReference type="NCBI Taxonomy" id="3032"/>
    <lineage>
        <taxon>Eukaryota</taxon>
        <taxon>Cryptophyceae</taxon>
        <taxon>Pyrenomonadales</taxon>
        <taxon>Geminigeraceae</taxon>
        <taxon>Hanusia</taxon>
    </lineage>
</organism>
<evidence type="ECO:0000313" key="1">
    <source>
        <dbReference type="EMBL" id="CAD8476847.1"/>
    </source>
</evidence>
<name>A0A7S0EB41_9CRYP</name>
<dbReference type="AlphaFoldDB" id="A0A7S0EB41"/>
<proteinExistence type="predicted"/>